<comment type="caution">
    <text evidence="2">The sequence shown here is derived from an EMBL/GenBank/DDBJ whole genome shotgun (WGS) entry which is preliminary data.</text>
</comment>
<reference evidence="2 3" key="1">
    <citation type="journal article" date="2016" name="Nat. Commun.">
        <title>Thousands of microbial genomes shed light on interconnected biogeochemical processes in an aquifer system.</title>
        <authorList>
            <person name="Anantharaman K."/>
            <person name="Brown C.T."/>
            <person name="Hug L.A."/>
            <person name="Sharon I."/>
            <person name="Castelle C.J."/>
            <person name="Probst A.J."/>
            <person name="Thomas B.C."/>
            <person name="Singh A."/>
            <person name="Wilkins M.J."/>
            <person name="Karaoz U."/>
            <person name="Brodie E.L."/>
            <person name="Williams K.H."/>
            <person name="Hubbard S.S."/>
            <person name="Banfield J.F."/>
        </authorList>
    </citation>
    <scope>NUCLEOTIDE SEQUENCE [LARGE SCALE GENOMIC DNA]</scope>
</reference>
<dbReference type="Proteomes" id="UP000179270">
    <property type="component" value="Unassembled WGS sequence"/>
</dbReference>
<dbReference type="EMBL" id="MGAF01000036">
    <property type="protein sequence ID" value="OGK40143.1"/>
    <property type="molecule type" value="Genomic_DNA"/>
</dbReference>
<name>A0A1F7I9W4_9BACT</name>
<dbReference type="Pfam" id="PF11329">
    <property type="entry name" value="DUF3131"/>
    <property type="match status" value="1"/>
</dbReference>
<evidence type="ECO:0000313" key="3">
    <source>
        <dbReference type="Proteomes" id="UP000179270"/>
    </source>
</evidence>
<proteinExistence type="predicted"/>
<evidence type="ECO:0000313" key="2">
    <source>
        <dbReference type="EMBL" id="OGK40143.1"/>
    </source>
</evidence>
<evidence type="ECO:0000259" key="1">
    <source>
        <dbReference type="Pfam" id="PF11329"/>
    </source>
</evidence>
<accession>A0A1F7I9W4</accession>
<protein>
    <recommendedName>
        <fullName evidence="1">DUF3131 domain-containing protein</fullName>
    </recommendedName>
</protein>
<dbReference type="InterPro" id="IPR021478">
    <property type="entry name" value="DUF3131"/>
</dbReference>
<organism evidence="2 3">
    <name type="scientific">Candidatus Roizmanbacteria bacterium RIFCSPLOWO2_01_FULL_35_13</name>
    <dbReference type="NCBI Taxonomy" id="1802055"/>
    <lineage>
        <taxon>Bacteria</taxon>
        <taxon>Candidatus Roizmaniibacteriota</taxon>
    </lineage>
</organism>
<sequence>MRVLGTQTKPEFASPQILERIDSPEHILQNWAKDTWGSIERMIDPETGLPADILMKGQNGAFRRSWNTSLTDMATLVWSSVAALDLDIIGREKAQGIVGKLLRTYGKLEKFNSLPLNWYDRRTGENPKFWQSSGTKLKLPNIPFVSSIDLGWWLYSLVLIQKALPKFTEISQRYIDELNLSPIYDANFNLFHGGILIDGSNYSPSQWYIDVLNHEGRMLVYMAVMLGKIPKNALYALGRDKPSIGKARPDKKSFQEITLSYSGGGLEMFAPPIFIDEKVFLNEQTNGLIQSPNHQAATKHLIEIGNKNCGGRFAWTPCLNPSNVYMEYGCHDLAMGAGYPSSNVEAIHGYYFTFPYAPNESYRALERIHDHPGAFNSGLGFVSSIDDTRQDQSVAPGILTVEQGFIMAQTNNILNKNKMRDYLSIL</sequence>
<dbReference type="Gene3D" id="1.50.10.140">
    <property type="match status" value="1"/>
</dbReference>
<feature type="domain" description="DUF3131" evidence="1">
    <location>
        <begin position="31"/>
        <end position="180"/>
    </location>
</feature>
<dbReference type="AlphaFoldDB" id="A0A1F7I9W4"/>
<gene>
    <name evidence="2" type="ORF">A3A74_05385</name>
</gene>